<dbReference type="Pfam" id="PF07883">
    <property type="entry name" value="Cupin_2"/>
    <property type="match status" value="1"/>
</dbReference>
<dbReference type="InterPro" id="IPR011051">
    <property type="entry name" value="RmlC_Cupin_sf"/>
</dbReference>
<dbReference type="AlphaFoldDB" id="A0A3E0HFE8"/>
<reference evidence="2 3" key="1">
    <citation type="submission" date="2018-08" db="EMBL/GenBank/DDBJ databases">
        <title>Genomic Encyclopedia of Archaeal and Bacterial Type Strains, Phase II (KMG-II): from individual species to whole genera.</title>
        <authorList>
            <person name="Goeker M."/>
        </authorList>
    </citation>
    <scope>NUCLEOTIDE SEQUENCE [LARGE SCALE GENOMIC DNA]</scope>
    <source>
        <strain evidence="2 3">DSM 45791</strain>
    </source>
</reference>
<name>A0A3E0HFE8_9PSEU</name>
<dbReference type="InterPro" id="IPR014710">
    <property type="entry name" value="RmlC-like_jellyroll"/>
</dbReference>
<gene>
    <name evidence="2" type="ORF">BCF44_10968</name>
</gene>
<accession>A0A3E0HFE8</accession>
<evidence type="ECO:0000313" key="2">
    <source>
        <dbReference type="EMBL" id="REH43525.1"/>
    </source>
</evidence>
<feature type="domain" description="Cupin type-2" evidence="1">
    <location>
        <begin position="29"/>
        <end position="83"/>
    </location>
</feature>
<organism evidence="2 3">
    <name type="scientific">Kutzneria buriramensis</name>
    <dbReference type="NCBI Taxonomy" id="1045776"/>
    <lineage>
        <taxon>Bacteria</taxon>
        <taxon>Bacillati</taxon>
        <taxon>Actinomycetota</taxon>
        <taxon>Actinomycetes</taxon>
        <taxon>Pseudonocardiales</taxon>
        <taxon>Pseudonocardiaceae</taxon>
        <taxon>Kutzneria</taxon>
    </lineage>
</organism>
<dbReference type="PANTHER" id="PTHR38599:SF1">
    <property type="entry name" value="CUPIN DOMAIN PROTEIN (AFU_ORTHOLOGUE AFUA_3G13620)"/>
    <property type="match status" value="1"/>
</dbReference>
<dbReference type="InterPro" id="IPR013096">
    <property type="entry name" value="Cupin_2"/>
</dbReference>
<keyword evidence="2" id="KW-0223">Dioxygenase</keyword>
<protein>
    <submittedName>
        <fullName evidence="2">Quercetin dioxygenase-like cupin family protein</fullName>
    </submittedName>
</protein>
<dbReference type="EMBL" id="QUNO01000009">
    <property type="protein sequence ID" value="REH43525.1"/>
    <property type="molecule type" value="Genomic_DNA"/>
</dbReference>
<dbReference type="CDD" id="cd02234">
    <property type="entry name" value="cupin_BLR7677-like"/>
    <property type="match status" value="1"/>
</dbReference>
<comment type="caution">
    <text evidence="2">The sequence shown here is derived from an EMBL/GenBank/DDBJ whole genome shotgun (WGS) entry which is preliminary data.</text>
</comment>
<dbReference type="Proteomes" id="UP000256269">
    <property type="component" value="Unassembled WGS sequence"/>
</dbReference>
<evidence type="ECO:0000259" key="1">
    <source>
        <dbReference type="Pfam" id="PF07883"/>
    </source>
</evidence>
<dbReference type="PANTHER" id="PTHR38599">
    <property type="entry name" value="CUPIN DOMAIN PROTEIN (AFU_ORTHOLOGUE AFUA_3G13620)"/>
    <property type="match status" value="1"/>
</dbReference>
<evidence type="ECO:0000313" key="3">
    <source>
        <dbReference type="Proteomes" id="UP000256269"/>
    </source>
</evidence>
<dbReference type="Gene3D" id="2.60.120.10">
    <property type="entry name" value="Jelly Rolls"/>
    <property type="match status" value="1"/>
</dbReference>
<keyword evidence="2" id="KW-0560">Oxidoreductase</keyword>
<dbReference type="GO" id="GO:0051213">
    <property type="term" value="F:dioxygenase activity"/>
    <property type="evidence" value="ECO:0007669"/>
    <property type="project" value="UniProtKB-KW"/>
</dbReference>
<proteinExistence type="predicted"/>
<dbReference type="SUPFAM" id="SSF51182">
    <property type="entry name" value="RmlC-like cupins"/>
    <property type="match status" value="1"/>
</dbReference>
<sequence length="130" mass="13894">MITNQTVTPLLTVPTPQFPPGSDVMVRQIELPPGDPGLGPHRHSGPVFGYVLEGEILFELEGEAPYKLSAGDAFSEPGGDVIHYQAANLLSDRRSVFVAFMVCAPGVDMITMVGPEELADKAASRLPYQG</sequence>
<keyword evidence="3" id="KW-1185">Reference proteome</keyword>